<sequence length="413" mass="41051">MRILRPPLRRLAAPALVALVLAGAAALPGAARACDAGEVRALIGRGFTDAEIDRHCAAAEAKAMAEALAEALGPVAATPSGPEADPSAPSDAAGAGGAGNGTENGSGAGAPAAAACPPTALRGDWVAQLLPETAGGAVAVARLSARDAQALWRVGATGGRPSLALAERRWPIQPEPFPVRLVQGRCEAGVLTLVWEERSEAGAGRMVARVMAPEPGALGGAVAEALAAAEDGQAAASDMTPDTGPDAETVAPAQTDRVWGEYMRERPAGASSAATREFGRLRLTRAAPAAVPATPPTAGRASDPDAPAPAARVIAPIPPSGDAQDPGAATRPGIARLPSIAPPDPAGGLAGLPGFGAGQAMTPAAARERLVQLRAARDMCRSSFAKAMGGAGKADMCAAFDATIAQLERIAGL</sequence>
<evidence type="ECO:0000256" key="1">
    <source>
        <dbReference type="SAM" id="MobiDB-lite"/>
    </source>
</evidence>
<feature type="signal peptide" evidence="2">
    <location>
        <begin position="1"/>
        <end position="33"/>
    </location>
</feature>
<evidence type="ECO:0000313" key="4">
    <source>
        <dbReference type="Proteomes" id="UP000199118"/>
    </source>
</evidence>
<gene>
    <name evidence="3" type="ORF">SAMN05444336_101998</name>
</gene>
<dbReference type="Proteomes" id="UP000199118">
    <property type="component" value="Unassembled WGS sequence"/>
</dbReference>
<reference evidence="3 4" key="1">
    <citation type="submission" date="2016-10" db="EMBL/GenBank/DDBJ databases">
        <authorList>
            <person name="de Groot N.N."/>
        </authorList>
    </citation>
    <scope>NUCLEOTIDE SEQUENCE [LARGE SCALE GENOMIC DNA]</scope>
    <source>
        <strain evidence="3 4">DSM 17890</strain>
    </source>
</reference>
<keyword evidence="2" id="KW-0732">Signal</keyword>
<evidence type="ECO:0000313" key="3">
    <source>
        <dbReference type="EMBL" id="SDW43325.1"/>
    </source>
</evidence>
<keyword evidence="4" id="KW-1185">Reference proteome</keyword>
<name>A0A1H2TI28_9RHOB</name>
<evidence type="ECO:0000256" key="2">
    <source>
        <dbReference type="SAM" id="SignalP"/>
    </source>
</evidence>
<feature type="region of interest" description="Disordered" evidence="1">
    <location>
        <begin position="288"/>
        <end position="308"/>
    </location>
</feature>
<feature type="compositionally biased region" description="Gly residues" evidence="1">
    <location>
        <begin position="94"/>
        <end position="108"/>
    </location>
</feature>
<dbReference type="EMBL" id="FNMZ01000001">
    <property type="protein sequence ID" value="SDW43325.1"/>
    <property type="molecule type" value="Genomic_DNA"/>
</dbReference>
<feature type="compositionally biased region" description="Low complexity" evidence="1">
    <location>
        <begin position="79"/>
        <end position="93"/>
    </location>
</feature>
<accession>A0A1H2TI28</accession>
<dbReference type="AlphaFoldDB" id="A0A1H2TI28"/>
<feature type="chain" id="PRO_5011633174" evidence="2">
    <location>
        <begin position="34"/>
        <end position="413"/>
    </location>
</feature>
<dbReference type="RefSeq" id="WP_092679979.1">
    <property type="nucleotide sequence ID" value="NZ_FNMZ01000001.1"/>
</dbReference>
<protein>
    <submittedName>
        <fullName evidence="3">Uncharacterized protein</fullName>
    </submittedName>
</protein>
<proteinExistence type="predicted"/>
<organism evidence="3 4">
    <name type="scientific">Albimonas donghaensis</name>
    <dbReference type="NCBI Taxonomy" id="356660"/>
    <lineage>
        <taxon>Bacteria</taxon>
        <taxon>Pseudomonadati</taxon>
        <taxon>Pseudomonadota</taxon>
        <taxon>Alphaproteobacteria</taxon>
        <taxon>Rhodobacterales</taxon>
        <taxon>Paracoccaceae</taxon>
        <taxon>Albimonas</taxon>
    </lineage>
</organism>
<feature type="region of interest" description="Disordered" evidence="1">
    <location>
        <begin position="75"/>
        <end position="113"/>
    </location>
</feature>